<sequence length="61" mass="7521">MRTKYKQKLFPKNLDRILRSFIRRLSFFSVFSFRNISSEKYPKSKKNIKFQLSNQKNVFKI</sequence>
<dbReference type="AlphaFoldDB" id="A0A172Y116"/>
<protein>
    <submittedName>
        <fullName evidence="1">Uncharacterized protein</fullName>
    </submittedName>
</protein>
<accession>A0A172Y116</accession>
<reference evidence="1 2" key="1">
    <citation type="submission" date="2016-04" db="EMBL/GenBank/DDBJ databases">
        <title>Complete Genome Sequence of Chryseobacterium sp. IHBB 10212.</title>
        <authorList>
            <person name="Pal M."/>
            <person name="Swarnkar M.K."/>
            <person name="Kaushal K."/>
            <person name="Chhibber S."/>
            <person name="Singh A.K."/>
            <person name="Gulati A."/>
        </authorList>
    </citation>
    <scope>NUCLEOTIDE SEQUENCE [LARGE SCALE GENOMIC DNA]</scope>
    <source>
        <strain evidence="1 2">IHBB 10212</strain>
    </source>
</reference>
<gene>
    <name evidence="1" type="ORF">A0O34_21305</name>
</gene>
<dbReference type="KEGG" id="chh:A0O34_21305"/>
<dbReference type="EMBL" id="CP015199">
    <property type="protein sequence ID" value="ANF52901.1"/>
    <property type="molecule type" value="Genomic_DNA"/>
</dbReference>
<keyword evidence="2" id="KW-1185">Reference proteome</keyword>
<organism evidence="1 2">
    <name type="scientific">Chryseobacterium glaciei</name>
    <dbReference type="NCBI Taxonomy" id="1685010"/>
    <lineage>
        <taxon>Bacteria</taxon>
        <taxon>Pseudomonadati</taxon>
        <taxon>Bacteroidota</taxon>
        <taxon>Flavobacteriia</taxon>
        <taxon>Flavobacteriales</taxon>
        <taxon>Weeksellaceae</taxon>
        <taxon>Chryseobacterium group</taxon>
        <taxon>Chryseobacterium</taxon>
    </lineage>
</organism>
<evidence type="ECO:0000313" key="1">
    <source>
        <dbReference type="EMBL" id="ANF52901.1"/>
    </source>
</evidence>
<evidence type="ECO:0000313" key="2">
    <source>
        <dbReference type="Proteomes" id="UP000077824"/>
    </source>
</evidence>
<proteinExistence type="predicted"/>
<name>A0A172Y116_9FLAO</name>
<dbReference type="Proteomes" id="UP000077824">
    <property type="component" value="Chromosome"/>
</dbReference>